<reference evidence="1 2" key="1">
    <citation type="submission" date="2011-11" db="EMBL/GenBank/DDBJ databases">
        <title>The Genome Sequence of Fusarium oxysporum PHW815.</title>
        <authorList>
            <consortium name="The Broad Institute Genome Sequencing Platform"/>
            <person name="Ma L.-J."/>
            <person name="Gale L.R."/>
            <person name="Schwartz D.C."/>
            <person name="Zhou S."/>
            <person name="Corby-Kistler H."/>
            <person name="Young S.K."/>
            <person name="Zeng Q."/>
            <person name="Gargeya S."/>
            <person name="Fitzgerald M."/>
            <person name="Haas B."/>
            <person name="Abouelleil A."/>
            <person name="Alvarado L."/>
            <person name="Arachchi H.M."/>
            <person name="Berlin A."/>
            <person name="Brown A."/>
            <person name="Chapman S.B."/>
            <person name="Chen Z."/>
            <person name="Dunbar C."/>
            <person name="Freedman E."/>
            <person name="Gearin G."/>
            <person name="Goldberg J."/>
            <person name="Griggs A."/>
            <person name="Gujja S."/>
            <person name="Heiman D."/>
            <person name="Howarth C."/>
            <person name="Larson L."/>
            <person name="Lui A."/>
            <person name="MacDonald P.J.P."/>
            <person name="Montmayeur A."/>
            <person name="Murphy C."/>
            <person name="Neiman D."/>
            <person name="Pearson M."/>
            <person name="Priest M."/>
            <person name="Roberts A."/>
            <person name="Saif S."/>
            <person name="Shea T."/>
            <person name="Shenoy N."/>
            <person name="Sisk P."/>
            <person name="Stolte C."/>
            <person name="Sykes S."/>
            <person name="Wortman J."/>
            <person name="Nusbaum C."/>
            <person name="Birren B."/>
        </authorList>
    </citation>
    <scope>NUCLEOTIDE SEQUENCE [LARGE SCALE GENOMIC DNA]</scope>
    <source>
        <strain evidence="1 2">54005</strain>
    </source>
</reference>
<gene>
    <name evidence="1" type="ORF">FOQG_19275</name>
</gene>
<evidence type="ECO:0000313" key="1">
    <source>
        <dbReference type="EMBL" id="EXK75963.1"/>
    </source>
</evidence>
<protein>
    <submittedName>
        <fullName evidence="1">Uncharacterized protein</fullName>
    </submittedName>
</protein>
<dbReference type="Proteomes" id="UP000030663">
    <property type="component" value="Unassembled WGS sequence"/>
</dbReference>
<proteinExistence type="predicted"/>
<accession>X0BAW3</accession>
<evidence type="ECO:0000313" key="2">
    <source>
        <dbReference type="Proteomes" id="UP000030663"/>
    </source>
</evidence>
<dbReference type="HOGENOM" id="CLU_1981712_0_0_1"/>
<organism evidence="1 2">
    <name type="scientific">Fusarium oxysporum f. sp. raphani 54005</name>
    <dbReference type="NCBI Taxonomy" id="1089458"/>
    <lineage>
        <taxon>Eukaryota</taxon>
        <taxon>Fungi</taxon>
        <taxon>Dikarya</taxon>
        <taxon>Ascomycota</taxon>
        <taxon>Pezizomycotina</taxon>
        <taxon>Sordariomycetes</taxon>
        <taxon>Hypocreomycetidae</taxon>
        <taxon>Hypocreales</taxon>
        <taxon>Nectriaceae</taxon>
        <taxon>Fusarium</taxon>
        <taxon>Fusarium oxysporum species complex</taxon>
    </lineage>
</organism>
<sequence>MSFVAFLNCAYRTKRLPRFKVYHGAHGANQGTSTAIYRRSPGLPSSSCSTSCASRSRMTKTESPICWIKCARSTFSRWRRHLSDMYCNGGYISLRPPAPVLPSTKPAGPLMGKRSTIWGRNYTWNK</sequence>
<dbReference type="AlphaFoldDB" id="X0BAW3"/>
<keyword evidence="2" id="KW-1185">Reference proteome</keyword>
<name>X0BAW3_FUSOX</name>
<dbReference type="EMBL" id="KI979685">
    <property type="protein sequence ID" value="EXK75963.1"/>
    <property type="molecule type" value="Genomic_DNA"/>
</dbReference>